<feature type="transmembrane region" description="Helical" evidence="4">
    <location>
        <begin position="112"/>
        <end position="131"/>
    </location>
</feature>
<accession>A0ABS5ZIB1</accession>
<evidence type="ECO:0000259" key="5">
    <source>
        <dbReference type="PROSITE" id="PS50850"/>
    </source>
</evidence>
<name>A0ABS5ZIB1_9GAMM</name>
<feature type="transmembrane region" description="Helical" evidence="4">
    <location>
        <begin position="143"/>
        <end position="164"/>
    </location>
</feature>
<dbReference type="Proteomes" id="UP000690515">
    <property type="component" value="Unassembled WGS sequence"/>
</dbReference>
<feature type="transmembrane region" description="Helical" evidence="4">
    <location>
        <begin position="291"/>
        <end position="311"/>
    </location>
</feature>
<gene>
    <name evidence="6" type="ORF">KCG35_22440</name>
</gene>
<dbReference type="SUPFAM" id="SSF103473">
    <property type="entry name" value="MFS general substrate transporter"/>
    <property type="match status" value="1"/>
</dbReference>
<dbReference type="InterPro" id="IPR011701">
    <property type="entry name" value="MFS"/>
</dbReference>
<feature type="transmembrane region" description="Helical" evidence="4">
    <location>
        <begin position="21"/>
        <end position="45"/>
    </location>
</feature>
<dbReference type="Gene3D" id="1.20.1250.20">
    <property type="entry name" value="MFS general substrate transporter like domains"/>
    <property type="match status" value="2"/>
</dbReference>
<feature type="transmembrane region" description="Helical" evidence="4">
    <location>
        <begin position="380"/>
        <end position="399"/>
    </location>
</feature>
<feature type="transmembrane region" description="Helical" evidence="4">
    <location>
        <begin position="57"/>
        <end position="79"/>
    </location>
</feature>
<proteinExistence type="predicted"/>
<feature type="transmembrane region" description="Helical" evidence="4">
    <location>
        <begin position="317"/>
        <end position="341"/>
    </location>
</feature>
<keyword evidence="3 4" id="KW-0472">Membrane</keyword>
<organism evidence="6 7">
    <name type="scientific">Zooshikella harenae</name>
    <dbReference type="NCBI Taxonomy" id="2827238"/>
    <lineage>
        <taxon>Bacteria</taxon>
        <taxon>Pseudomonadati</taxon>
        <taxon>Pseudomonadota</taxon>
        <taxon>Gammaproteobacteria</taxon>
        <taxon>Oceanospirillales</taxon>
        <taxon>Zooshikellaceae</taxon>
        <taxon>Zooshikella</taxon>
    </lineage>
</organism>
<dbReference type="InterPro" id="IPR020846">
    <property type="entry name" value="MFS_dom"/>
</dbReference>
<keyword evidence="7" id="KW-1185">Reference proteome</keyword>
<evidence type="ECO:0000256" key="2">
    <source>
        <dbReference type="ARBA" id="ARBA00022989"/>
    </source>
</evidence>
<evidence type="ECO:0000313" key="6">
    <source>
        <dbReference type="EMBL" id="MBU2713816.1"/>
    </source>
</evidence>
<dbReference type="PROSITE" id="PS50850">
    <property type="entry name" value="MFS"/>
    <property type="match status" value="1"/>
</dbReference>
<feature type="domain" description="Major facilitator superfamily (MFS) profile" evidence="5">
    <location>
        <begin position="218"/>
        <end position="415"/>
    </location>
</feature>
<feature type="transmembrane region" description="Helical" evidence="4">
    <location>
        <begin position="353"/>
        <end position="374"/>
    </location>
</feature>
<dbReference type="RefSeq" id="WP_215822098.1">
    <property type="nucleotide sequence ID" value="NZ_JAGSOY010000107.1"/>
</dbReference>
<feature type="transmembrane region" description="Helical" evidence="4">
    <location>
        <begin position="176"/>
        <end position="197"/>
    </location>
</feature>
<keyword evidence="1 4" id="KW-0812">Transmembrane</keyword>
<reference evidence="6 7" key="1">
    <citation type="submission" date="2021-04" db="EMBL/GenBank/DDBJ databases">
        <authorList>
            <person name="Pira H."/>
            <person name="Risdian C."/>
            <person name="Wink J."/>
        </authorList>
    </citation>
    <scope>NUCLEOTIDE SEQUENCE [LARGE SCALE GENOMIC DNA]</scope>
    <source>
        <strain evidence="6 7">WH53</strain>
    </source>
</reference>
<dbReference type="PANTHER" id="PTHR23521:SF3">
    <property type="entry name" value="MFS TRANSPORTER"/>
    <property type="match status" value="1"/>
</dbReference>
<dbReference type="EMBL" id="JAGSOY010000107">
    <property type="protein sequence ID" value="MBU2713816.1"/>
    <property type="molecule type" value="Genomic_DNA"/>
</dbReference>
<evidence type="ECO:0000256" key="1">
    <source>
        <dbReference type="ARBA" id="ARBA00022692"/>
    </source>
</evidence>
<feature type="transmembrane region" description="Helical" evidence="4">
    <location>
        <begin position="88"/>
        <end position="106"/>
    </location>
</feature>
<sequence length="415" mass="45066">MPMLEQRTAYTRVISSKWTSIGILILCEVFALTLWFSATAIVPILRSEYQLGDWQASLFSSGVAVGFVIGTLVSALLGLSDRFDPRRFFSVSALVAAACNGSILLVDPTSWWVIFCRFTTGICMAGLYPVGMKIAASWAEKDTGLLIGLLVGALTLGSASPHLFNAIGGIDWQLTIQVASVCALIAGGLIHFVGLGPQHSIASVFHWKMGLRAWQDKSLRLANLGYFGHMWELYAMWAWIGVFFHASFSKLNLVEDIARFYANTATFLVIAAGALGCLLGGLFADKLGRTTLTILAMLISGSCALLVGFLFGGNPWLLTALCIVWGVAIVADSAQFSSCIVELSEPAYRGTMLTVQTSVGFLLTLVTIHLLPLWVDYTSWHYAFAFLAIGPFLGVVAMWRLRLHPDAIKLAHGKR</sequence>
<feature type="transmembrane region" description="Helical" evidence="4">
    <location>
        <begin position="218"/>
        <end position="240"/>
    </location>
</feature>
<feature type="transmembrane region" description="Helical" evidence="4">
    <location>
        <begin position="260"/>
        <end position="284"/>
    </location>
</feature>
<dbReference type="PANTHER" id="PTHR23521">
    <property type="entry name" value="TRANSPORTER MFS SUPERFAMILY"/>
    <property type="match status" value="1"/>
</dbReference>
<evidence type="ECO:0000256" key="3">
    <source>
        <dbReference type="ARBA" id="ARBA00023136"/>
    </source>
</evidence>
<comment type="caution">
    <text evidence="6">The sequence shown here is derived from an EMBL/GenBank/DDBJ whole genome shotgun (WGS) entry which is preliminary data.</text>
</comment>
<evidence type="ECO:0000256" key="4">
    <source>
        <dbReference type="SAM" id="Phobius"/>
    </source>
</evidence>
<evidence type="ECO:0000313" key="7">
    <source>
        <dbReference type="Proteomes" id="UP000690515"/>
    </source>
</evidence>
<dbReference type="Pfam" id="PF07690">
    <property type="entry name" value="MFS_1"/>
    <property type="match status" value="1"/>
</dbReference>
<dbReference type="InterPro" id="IPR036259">
    <property type="entry name" value="MFS_trans_sf"/>
</dbReference>
<protein>
    <submittedName>
        <fullName evidence="6">MFS transporter</fullName>
    </submittedName>
</protein>
<keyword evidence="2 4" id="KW-1133">Transmembrane helix</keyword>